<keyword evidence="8 11" id="KW-0067">ATP-binding</keyword>
<dbReference type="CDD" id="cd03255">
    <property type="entry name" value="ABC_MJ0796_LolCDE_FtsE"/>
    <property type="match status" value="1"/>
</dbReference>
<dbReference type="InterPro" id="IPR017911">
    <property type="entry name" value="MacB-like_ATP-bd"/>
</dbReference>
<evidence type="ECO:0000256" key="8">
    <source>
        <dbReference type="ARBA" id="ARBA00022840"/>
    </source>
</evidence>
<organism evidence="14 15">
    <name type="scientific">Alkalidesulfovibrio alkalitolerans DSM 16529</name>
    <dbReference type="NCBI Taxonomy" id="1121439"/>
    <lineage>
        <taxon>Bacteria</taxon>
        <taxon>Pseudomonadati</taxon>
        <taxon>Thermodesulfobacteriota</taxon>
        <taxon>Desulfovibrionia</taxon>
        <taxon>Desulfovibrionales</taxon>
        <taxon>Desulfovibrionaceae</taxon>
        <taxon>Alkalidesulfovibrio</taxon>
    </lineage>
</organism>
<comment type="similarity">
    <text evidence="2 11">Belongs to the ABC transporter superfamily.</text>
</comment>
<evidence type="ECO:0000256" key="11">
    <source>
        <dbReference type="RuleBase" id="RU365094"/>
    </source>
</evidence>
<evidence type="ECO:0000256" key="7">
    <source>
        <dbReference type="ARBA" id="ARBA00022741"/>
    </source>
</evidence>
<comment type="caution">
    <text evidence="14">The sequence shown here is derived from an EMBL/GenBank/DDBJ whole genome shotgun (WGS) entry which is preliminary data.</text>
</comment>
<dbReference type="eggNOG" id="COG2884">
    <property type="taxonomic scope" value="Bacteria"/>
</dbReference>
<dbReference type="PROSITE" id="PS50893">
    <property type="entry name" value="ABC_TRANSPORTER_2"/>
    <property type="match status" value="1"/>
</dbReference>
<dbReference type="FunFam" id="3.40.50.300:FF:000056">
    <property type="entry name" value="Cell division ATP-binding protein FtsE"/>
    <property type="match status" value="1"/>
</dbReference>
<feature type="region of interest" description="Disordered" evidence="12">
    <location>
        <begin position="227"/>
        <end position="246"/>
    </location>
</feature>
<dbReference type="STRING" id="1121439.dsat_0002"/>
<evidence type="ECO:0000256" key="10">
    <source>
        <dbReference type="ARBA" id="ARBA00023306"/>
    </source>
</evidence>
<evidence type="ECO:0000256" key="4">
    <source>
        <dbReference type="ARBA" id="ARBA00022448"/>
    </source>
</evidence>
<evidence type="ECO:0000256" key="9">
    <source>
        <dbReference type="ARBA" id="ARBA00023136"/>
    </source>
</evidence>
<comment type="function">
    <text evidence="1">Part of the ABC transporter FtsEX involved in cellular division. Important for assembly or stability of the septal ring.</text>
</comment>
<dbReference type="Gene3D" id="3.40.50.300">
    <property type="entry name" value="P-loop containing nucleotide triphosphate hydrolases"/>
    <property type="match status" value="1"/>
</dbReference>
<dbReference type="GO" id="GO:0005886">
    <property type="term" value="C:plasma membrane"/>
    <property type="evidence" value="ECO:0007669"/>
    <property type="project" value="UniProtKB-SubCell"/>
</dbReference>
<evidence type="ECO:0000256" key="2">
    <source>
        <dbReference type="ARBA" id="ARBA00005417"/>
    </source>
</evidence>
<keyword evidence="6 11" id="KW-0132">Cell division</keyword>
<dbReference type="PANTHER" id="PTHR24220">
    <property type="entry name" value="IMPORT ATP-BINDING PROTEIN"/>
    <property type="match status" value="1"/>
</dbReference>
<evidence type="ECO:0000256" key="12">
    <source>
        <dbReference type="SAM" id="MobiDB-lite"/>
    </source>
</evidence>
<comment type="subunit">
    <text evidence="11">Homodimer. Forms a membrane-associated complex with FtsX.</text>
</comment>
<accession>S7UKJ1</accession>
<gene>
    <name evidence="11" type="primary">ftsE</name>
    <name evidence="14" type="ORF">dsat_0002</name>
</gene>
<dbReference type="SUPFAM" id="SSF52540">
    <property type="entry name" value="P-loop containing nucleoside triphosphate hydrolases"/>
    <property type="match status" value="1"/>
</dbReference>
<dbReference type="GO" id="GO:0005524">
    <property type="term" value="F:ATP binding"/>
    <property type="evidence" value="ECO:0007669"/>
    <property type="project" value="UniProtKB-UniRule"/>
</dbReference>
<dbReference type="EMBL" id="ATHI01000011">
    <property type="protein sequence ID" value="EPR34354.1"/>
    <property type="molecule type" value="Genomic_DNA"/>
</dbReference>
<protein>
    <recommendedName>
        <fullName evidence="3 11">Cell division ATP-binding protein FtsE</fullName>
    </recommendedName>
</protein>
<sequence>MVHLERVSFNFGKNWALKDVSLSLDKGEFLFLTGPSGAGKTTLMRLLYGALPVTRGMKAEVCGFDLKKLTRSRIPKLRREIGVVFQDFKILPKRTVFANVALALEVRGTPRNLIERRVRAVLRVLKLDDKAYEACERLSGGEQQRVAIARAVVVNPKLILADEPTGNLDMGLSRRLIEVFKQFHAYGASIIMATHNAEVLHMVPEARVLHLDDGTVCEAQCSVESRGEPLSRPIDQDASADMEGEG</sequence>
<name>S7UKJ1_9BACT</name>
<keyword evidence="7 11" id="KW-0547">Nucleotide-binding</keyword>
<dbReference type="PROSITE" id="PS00211">
    <property type="entry name" value="ABC_TRANSPORTER_1"/>
    <property type="match status" value="1"/>
</dbReference>
<comment type="subcellular location">
    <subcellularLocation>
        <location evidence="11">Cell membrane</location>
        <topology evidence="11">Peripheral membrane protein</topology>
        <orientation evidence="11">Cytoplasmic side</orientation>
    </subcellularLocation>
</comment>
<dbReference type="RefSeq" id="WP_020885408.1">
    <property type="nucleotide sequence ID" value="NZ_ATHI01000011.1"/>
</dbReference>
<evidence type="ECO:0000313" key="15">
    <source>
        <dbReference type="Proteomes" id="UP000014975"/>
    </source>
</evidence>
<dbReference type="InterPro" id="IPR003593">
    <property type="entry name" value="AAA+_ATPase"/>
</dbReference>
<keyword evidence="9 11" id="KW-0472">Membrane</keyword>
<dbReference type="Pfam" id="PF00005">
    <property type="entry name" value="ABC_tran"/>
    <property type="match status" value="1"/>
</dbReference>
<dbReference type="GO" id="GO:0016887">
    <property type="term" value="F:ATP hydrolysis activity"/>
    <property type="evidence" value="ECO:0007669"/>
    <property type="project" value="InterPro"/>
</dbReference>
<dbReference type="GO" id="GO:0051301">
    <property type="term" value="P:cell division"/>
    <property type="evidence" value="ECO:0007669"/>
    <property type="project" value="UniProtKB-UniRule"/>
</dbReference>
<dbReference type="InterPro" id="IPR005286">
    <property type="entry name" value="Cell_div_FtsE"/>
</dbReference>
<dbReference type="OrthoDB" id="9809450at2"/>
<evidence type="ECO:0000256" key="5">
    <source>
        <dbReference type="ARBA" id="ARBA00022475"/>
    </source>
</evidence>
<reference evidence="14 15" key="1">
    <citation type="journal article" date="2013" name="Genome Announc.">
        <title>Draft genome sequences for three mercury-methylating, sulfate-reducing bacteria.</title>
        <authorList>
            <person name="Brown S.D."/>
            <person name="Hurt R.A.Jr."/>
            <person name="Gilmour C.C."/>
            <person name="Elias D.A."/>
        </authorList>
    </citation>
    <scope>NUCLEOTIDE SEQUENCE [LARGE SCALE GENOMIC DNA]</scope>
    <source>
        <strain evidence="14 15">DSM 16529</strain>
    </source>
</reference>
<evidence type="ECO:0000256" key="6">
    <source>
        <dbReference type="ARBA" id="ARBA00022618"/>
    </source>
</evidence>
<dbReference type="PATRIC" id="fig|1121439.3.peg.1213"/>
<dbReference type="InterPro" id="IPR015854">
    <property type="entry name" value="ABC_transpr_LolD-like"/>
</dbReference>
<evidence type="ECO:0000256" key="1">
    <source>
        <dbReference type="ARBA" id="ARBA00002579"/>
    </source>
</evidence>
<feature type="domain" description="ABC transporter" evidence="13">
    <location>
        <begin position="2"/>
        <end position="238"/>
    </location>
</feature>
<dbReference type="AlphaFoldDB" id="S7UKJ1"/>
<dbReference type="NCBIfam" id="TIGR02673">
    <property type="entry name" value="FtsE"/>
    <property type="match status" value="1"/>
</dbReference>
<evidence type="ECO:0000313" key="14">
    <source>
        <dbReference type="EMBL" id="EPR34354.1"/>
    </source>
</evidence>
<keyword evidence="15" id="KW-1185">Reference proteome</keyword>
<dbReference type="SMART" id="SM00382">
    <property type="entry name" value="AAA"/>
    <property type="match status" value="1"/>
</dbReference>
<proteinExistence type="inferred from homology"/>
<keyword evidence="10 11" id="KW-0131">Cell cycle</keyword>
<dbReference type="InterPro" id="IPR003439">
    <property type="entry name" value="ABC_transporter-like_ATP-bd"/>
</dbReference>
<dbReference type="Proteomes" id="UP000014975">
    <property type="component" value="Unassembled WGS sequence"/>
</dbReference>
<keyword evidence="5 11" id="KW-1003">Cell membrane</keyword>
<dbReference type="InterPro" id="IPR017871">
    <property type="entry name" value="ABC_transporter-like_CS"/>
</dbReference>
<keyword evidence="4" id="KW-0813">Transport</keyword>
<evidence type="ECO:0000256" key="3">
    <source>
        <dbReference type="ARBA" id="ARBA00020019"/>
    </source>
</evidence>
<dbReference type="GO" id="GO:0022857">
    <property type="term" value="F:transmembrane transporter activity"/>
    <property type="evidence" value="ECO:0007669"/>
    <property type="project" value="TreeGrafter"/>
</dbReference>
<evidence type="ECO:0000259" key="13">
    <source>
        <dbReference type="PROSITE" id="PS50893"/>
    </source>
</evidence>
<dbReference type="PANTHER" id="PTHR24220:SF470">
    <property type="entry name" value="CELL DIVISION ATP-BINDING PROTEIN FTSE"/>
    <property type="match status" value="1"/>
</dbReference>
<dbReference type="InterPro" id="IPR027417">
    <property type="entry name" value="P-loop_NTPase"/>
</dbReference>